<dbReference type="Gene3D" id="3.40.50.1460">
    <property type="match status" value="1"/>
</dbReference>
<dbReference type="InterPro" id="IPR029030">
    <property type="entry name" value="Caspase-like_dom_sf"/>
</dbReference>
<evidence type="ECO:0000256" key="3">
    <source>
        <dbReference type="ARBA" id="ARBA00022807"/>
    </source>
</evidence>
<evidence type="ECO:0000259" key="4">
    <source>
        <dbReference type="Pfam" id="PF00656"/>
    </source>
</evidence>
<dbReference type="EMBL" id="JBAHYK010001455">
    <property type="protein sequence ID" value="KAL0567959.1"/>
    <property type="molecule type" value="Genomic_DNA"/>
</dbReference>
<feature type="domain" description="Peptidase C14 caspase" evidence="4">
    <location>
        <begin position="23"/>
        <end position="253"/>
    </location>
</feature>
<accession>A0ABR3EYT8</accession>
<dbReference type="PANTHER" id="PTHR48104:SF30">
    <property type="entry name" value="METACASPASE-1"/>
    <property type="match status" value="1"/>
</dbReference>
<dbReference type="Pfam" id="PF00656">
    <property type="entry name" value="Peptidase_C14"/>
    <property type="match status" value="1"/>
</dbReference>
<evidence type="ECO:0000256" key="2">
    <source>
        <dbReference type="ARBA" id="ARBA00022703"/>
    </source>
</evidence>
<keyword evidence="6" id="KW-1185">Reference proteome</keyword>
<evidence type="ECO:0000313" key="6">
    <source>
        <dbReference type="Proteomes" id="UP001465976"/>
    </source>
</evidence>
<reference evidence="5 6" key="1">
    <citation type="submission" date="2024-02" db="EMBL/GenBank/DDBJ databases">
        <title>A draft genome for the cacao thread blight pathogen Marasmius crinis-equi.</title>
        <authorList>
            <person name="Cohen S.P."/>
            <person name="Baruah I.K."/>
            <person name="Amoako-Attah I."/>
            <person name="Bukari Y."/>
            <person name="Meinhardt L.W."/>
            <person name="Bailey B.A."/>
        </authorList>
    </citation>
    <scope>NUCLEOTIDE SEQUENCE [LARGE SCALE GENOMIC DNA]</scope>
    <source>
        <strain evidence="5 6">GH-76</strain>
    </source>
</reference>
<keyword evidence="3" id="KW-0788">Thiol protease</keyword>
<dbReference type="SUPFAM" id="SSF52129">
    <property type="entry name" value="Caspase-like"/>
    <property type="match status" value="1"/>
</dbReference>
<dbReference type="InterPro" id="IPR050452">
    <property type="entry name" value="Metacaspase"/>
</dbReference>
<evidence type="ECO:0000313" key="5">
    <source>
        <dbReference type="EMBL" id="KAL0567959.1"/>
    </source>
</evidence>
<dbReference type="InterPro" id="IPR011600">
    <property type="entry name" value="Pept_C14_caspase"/>
</dbReference>
<keyword evidence="2" id="KW-0053">Apoptosis</keyword>
<evidence type="ECO:0000256" key="1">
    <source>
        <dbReference type="ARBA" id="ARBA00009005"/>
    </source>
</evidence>
<dbReference type="Proteomes" id="UP001465976">
    <property type="component" value="Unassembled WGS sequence"/>
</dbReference>
<comment type="caution">
    <text evidence="5">The sequence shown here is derived from an EMBL/GenBank/DDBJ whole genome shotgun (WGS) entry which is preliminary data.</text>
</comment>
<proteinExistence type="inferred from homology"/>
<comment type="similarity">
    <text evidence="1">Belongs to the peptidase C14B family.</text>
</comment>
<keyword evidence="3" id="KW-0645">Protease</keyword>
<organism evidence="5 6">
    <name type="scientific">Marasmius crinis-equi</name>
    <dbReference type="NCBI Taxonomy" id="585013"/>
    <lineage>
        <taxon>Eukaryota</taxon>
        <taxon>Fungi</taxon>
        <taxon>Dikarya</taxon>
        <taxon>Basidiomycota</taxon>
        <taxon>Agaricomycotina</taxon>
        <taxon>Agaricomycetes</taxon>
        <taxon>Agaricomycetidae</taxon>
        <taxon>Agaricales</taxon>
        <taxon>Marasmiineae</taxon>
        <taxon>Marasmiaceae</taxon>
        <taxon>Marasmius</taxon>
    </lineage>
</organism>
<dbReference type="PANTHER" id="PTHR48104">
    <property type="entry name" value="METACASPASE-4"/>
    <property type="match status" value="1"/>
</dbReference>
<name>A0ABR3EYT8_9AGAR</name>
<protein>
    <recommendedName>
        <fullName evidence="4">Peptidase C14 caspase domain-containing protein</fullName>
    </recommendedName>
</protein>
<gene>
    <name evidence="5" type="ORF">V5O48_014039</name>
</gene>
<keyword evidence="3" id="KW-0378">Hydrolase</keyword>
<sequence>MVSRTQAPQTVIDVERPFLSSLFAVIVGINEYEDEAITNLQGAVKDAKDFELLLKEVYGVPETRIEKLINHEATREKVLGALEGLVDHPAIGADDPIVIYFAGHGSEVHTSGGRMQMLLPQDFAQGGSPVAQEQGITDRRLRHLLARIAKSKSDNITMIFDCCNSGSGTRENQPIGLSIRGLELPSTYTIPPDILEQDRMFERSLGSSDSETTGYSSHILLAACKSDQTAKENEDGGAFTSRLIALLRQQGLNRPSNVNVILQIEMPEFYNQNPQCEGMHKTRVLFDTKIASHRGYCVRASNTYPADLILSAGEAHGIMIDAEFAVYSDHEMTQFLGDMKAAEAANPFSMVLRGAPLLPVPRRVKFALLTCYGRRQDPGLRLHVQRRQEFSSVFKLLNKEMWQSTNISCRKTFFPVDDPSKEECDLALHLKDDGCVEFRIENKVCRDHGLETMPVDKVSPNDSPHIFSILRSAADFYRKFRHNPSTDDLLSKYIDVECFRVTERTTNDWTGIFEVAENAANLNVNGKIEINVDEGAQYGFKIHNHSGAGVFAALFYFNPRQLIIDEYYTPPRAAKGEIVFCIPPKGHLTIGYGENTISARPWEYVLPGNTTFDVGFLKLYISTEGGMDFWSVPQETPFVTGPCRGSKAAPKKRHFWHSRIIPIIQR</sequence>